<proteinExistence type="predicted"/>
<dbReference type="AlphaFoldDB" id="A0A6J4MDB8"/>
<dbReference type="EMBL" id="CADCTY010001090">
    <property type="protein sequence ID" value="CAA9356356.1"/>
    <property type="molecule type" value="Genomic_DNA"/>
</dbReference>
<protein>
    <submittedName>
        <fullName evidence="1">Uncharacterized protein</fullName>
    </submittedName>
</protein>
<evidence type="ECO:0000313" key="1">
    <source>
        <dbReference type="EMBL" id="CAA9356356.1"/>
    </source>
</evidence>
<name>A0A6J4MDB8_9CYAN</name>
<gene>
    <name evidence="1" type="ORF">AVDCRST_MAG94-3082</name>
</gene>
<organism evidence="1">
    <name type="scientific">uncultured Leptolyngbya sp</name>
    <dbReference type="NCBI Taxonomy" id="332963"/>
    <lineage>
        <taxon>Bacteria</taxon>
        <taxon>Bacillati</taxon>
        <taxon>Cyanobacteriota</taxon>
        <taxon>Cyanophyceae</taxon>
        <taxon>Leptolyngbyales</taxon>
        <taxon>Leptolyngbyaceae</taxon>
        <taxon>Leptolyngbya group</taxon>
        <taxon>Leptolyngbya</taxon>
        <taxon>environmental samples</taxon>
    </lineage>
</organism>
<reference evidence="1" key="1">
    <citation type="submission" date="2020-02" db="EMBL/GenBank/DDBJ databases">
        <authorList>
            <person name="Meier V. D."/>
        </authorList>
    </citation>
    <scope>NUCLEOTIDE SEQUENCE</scope>
    <source>
        <strain evidence="1">AVDCRST_MAG94</strain>
    </source>
</reference>
<sequence>MFIANPIKLSTYDTPSSPSPPTAMTYIAQDVLDGKSVNWLEKVSDSGIRHQT</sequence>
<accession>A0A6J4MDB8</accession>